<keyword evidence="2" id="KW-0413">Isomerase</keyword>
<proteinExistence type="inferred from homology"/>
<comment type="similarity">
    <text evidence="1">Belongs to the pseudouridine synthase TruD family.</text>
</comment>
<dbReference type="PANTHER" id="PTHR13326:SF21">
    <property type="entry name" value="PSEUDOURIDYLATE SYNTHASE PUS7L"/>
    <property type="match status" value="1"/>
</dbReference>
<dbReference type="InterPro" id="IPR020103">
    <property type="entry name" value="PsdUridine_synth_cat_dom_sf"/>
</dbReference>
<dbReference type="Gene3D" id="3.30.2350.20">
    <property type="entry name" value="TruD, catalytic domain"/>
    <property type="match status" value="2"/>
</dbReference>
<feature type="region of interest" description="Disordered" evidence="3">
    <location>
        <begin position="445"/>
        <end position="467"/>
    </location>
</feature>
<feature type="region of interest" description="Disordered" evidence="3">
    <location>
        <begin position="338"/>
        <end position="397"/>
    </location>
</feature>
<feature type="compositionally biased region" description="Low complexity" evidence="3">
    <location>
        <begin position="367"/>
        <end position="381"/>
    </location>
</feature>
<name>A0A9N8DB80_9STRA</name>
<evidence type="ECO:0000256" key="1">
    <source>
        <dbReference type="ARBA" id="ARBA00007953"/>
    </source>
</evidence>
<dbReference type="Proteomes" id="UP001153069">
    <property type="component" value="Unassembled WGS sequence"/>
</dbReference>
<dbReference type="PIRSF" id="PIRSF037016">
    <property type="entry name" value="Pseudouridin_synth_euk_prd"/>
    <property type="match status" value="1"/>
</dbReference>
<dbReference type="SUPFAM" id="SSF55120">
    <property type="entry name" value="Pseudouridine synthase"/>
    <property type="match status" value="1"/>
</dbReference>
<keyword evidence="6" id="KW-1185">Reference proteome</keyword>
<dbReference type="EMBL" id="CAICTM010000042">
    <property type="protein sequence ID" value="CAB9498615.1"/>
    <property type="molecule type" value="Genomic_DNA"/>
</dbReference>
<dbReference type="InterPro" id="IPR001656">
    <property type="entry name" value="PsdUridine_synth_TruD"/>
</dbReference>
<dbReference type="CDD" id="cd02576">
    <property type="entry name" value="PseudoU_synth_ScPUS7"/>
    <property type="match status" value="1"/>
</dbReference>
<evidence type="ECO:0000313" key="5">
    <source>
        <dbReference type="EMBL" id="CAB9498615.1"/>
    </source>
</evidence>
<evidence type="ECO:0000259" key="4">
    <source>
        <dbReference type="PROSITE" id="PS50984"/>
    </source>
</evidence>
<comment type="caution">
    <text evidence="5">The sequence shown here is derived from an EMBL/GenBank/DDBJ whole genome shotgun (WGS) entry which is preliminary data.</text>
</comment>
<dbReference type="Pfam" id="PF01142">
    <property type="entry name" value="TruD"/>
    <property type="match status" value="1"/>
</dbReference>
<organism evidence="5 6">
    <name type="scientific">Seminavis robusta</name>
    <dbReference type="NCBI Taxonomy" id="568900"/>
    <lineage>
        <taxon>Eukaryota</taxon>
        <taxon>Sar</taxon>
        <taxon>Stramenopiles</taxon>
        <taxon>Ochrophyta</taxon>
        <taxon>Bacillariophyta</taxon>
        <taxon>Bacillariophyceae</taxon>
        <taxon>Bacillariophycidae</taxon>
        <taxon>Naviculales</taxon>
        <taxon>Naviculaceae</taxon>
        <taxon>Seminavis</taxon>
    </lineage>
</organism>
<evidence type="ECO:0000256" key="2">
    <source>
        <dbReference type="ARBA" id="ARBA00023235"/>
    </source>
</evidence>
<feature type="domain" description="TRUD" evidence="4">
    <location>
        <begin position="614"/>
        <end position="841"/>
    </location>
</feature>
<dbReference type="OrthoDB" id="447290at2759"/>
<feature type="compositionally biased region" description="Low complexity" evidence="3">
    <location>
        <begin position="341"/>
        <end position="350"/>
    </location>
</feature>
<accession>A0A9N8DB80</accession>
<feature type="compositionally biased region" description="Low complexity" evidence="3">
    <location>
        <begin position="456"/>
        <end position="467"/>
    </location>
</feature>
<dbReference type="GO" id="GO:0001522">
    <property type="term" value="P:pseudouridine synthesis"/>
    <property type="evidence" value="ECO:0007669"/>
    <property type="project" value="InterPro"/>
</dbReference>
<dbReference type="InterPro" id="IPR042214">
    <property type="entry name" value="TruD_catalytic"/>
</dbReference>
<dbReference type="GO" id="GO:0003723">
    <property type="term" value="F:RNA binding"/>
    <property type="evidence" value="ECO:0007669"/>
    <property type="project" value="InterPro"/>
</dbReference>
<evidence type="ECO:0000313" key="6">
    <source>
        <dbReference type="Proteomes" id="UP001153069"/>
    </source>
</evidence>
<reference evidence="5" key="1">
    <citation type="submission" date="2020-06" db="EMBL/GenBank/DDBJ databases">
        <authorList>
            <consortium name="Plant Systems Biology data submission"/>
        </authorList>
    </citation>
    <scope>NUCLEOTIDE SEQUENCE</scope>
    <source>
        <strain evidence="5">D6</strain>
    </source>
</reference>
<dbReference type="GO" id="GO:0005634">
    <property type="term" value="C:nucleus"/>
    <property type="evidence" value="ECO:0007669"/>
    <property type="project" value="TreeGrafter"/>
</dbReference>
<feature type="compositionally biased region" description="Polar residues" evidence="3">
    <location>
        <begin position="111"/>
        <end position="123"/>
    </location>
</feature>
<sequence length="889" mass="99750">MVKARHFATIGIEDVFAESPPDPRHHFPKSYLLQEDRHPIPNENDDTANSFVTSEILGVLKERPEDFVVREISKVSRMLEIFGKEFEEANDERKRELQVADLVELGDTRLHGSNSTATTTPWNTDPKESAAKDATSNTAESAESKEDGEKNGQANATATKMVTDAVDTEETRKKPMLSHMETIEAVLGQVLEAQDKIYSESQVKKLVEELQSLHNKALEKIEQLANNPESPSKSEDSPQKEQENVVVLPAVPANFAHLEGSEGPLTTLDRGDFHKALRLAFPMLKATTISSDNDDKKKGQIHVEMDDLFHELIPFLDKPLEDLPKLYRFQKIGCVIDDSNDYSNDSNNNDGNHKNRKRKRDGRQNDRSNNNGRKKTNNGTNPILRLKPTLTKDERRPIHRMLQLKNRAMHTETLSEYPRDEDGDNNNDNKTAAIVVYWDERAKKRARQKYQRSKQQKTGQQQPQQPQSTNIYCVLKKREKEHLTALNIVCKEIKCRTGDVGLAGIKDMKAVTYQFCTIRNCRPGKLRRAANALQGKGIHIGTIREVPASVFLNNGDLQGNNFEITLRKLRRIRVVFANSANGSNSNGNNRVVEEQVPCEKLHIQQMFERVSRSGFVNFFGEQRVGTPGETSQVGVRTFDVGRAMLQGDFDKMIELVMTGRAAGYRGTNNPAEAKVRKVWKDSGGDPAATLKAFPKGENLPRERALMKGLHRYGKGDPLAAIQCIPFNQRKFWINAYQSLVWNFMASARLRKYGATSAAIGDLFLEDDAAGIFDVHVVDSTNVSSVSMRQVVLPLPGYGVQYPTNDIGTLYQEFLQKDKIGFEKKGPDEGTAKGSYRRLIVKAGNMRLATVEDGEDTALASSVKICFDLPSGSYATMLLREMMLTTVARD</sequence>
<evidence type="ECO:0000256" key="3">
    <source>
        <dbReference type="SAM" id="MobiDB-lite"/>
    </source>
</evidence>
<dbReference type="PANTHER" id="PTHR13326">
    <property type="entry name" value="TRNA PSEUDOURIDINE SYNTHASE D"/>
    <property type="match status" value="1"/>
</dbReference>
<dbReference type="AlphaFoldDB" id="A0A9N8DB80"/>
<dbReference type="GO" id="GO:0009982">
    <property type="term" value="F:pseudouridine synthase activity"/>
    <property type="evidence" value="ECO:0007669"/>
    <property type="project" value="InterPro"/>
</dbReference>
<feature type="compositionally biased region" description="Basic residues" evidence="3">
    <location>
        <begin position="445"/>
        <end position="455"/>
    </location>
</feature>
<protein>
    <submittedName>
        <fullName evidence="5">Pseudouridylate synthase 7 homolog-like protein</fullName>
    </submittedName>
</protein>
<feature type="region of interest" description="Disordered" evidence="3">
    <location>
        <begin position="109"/>
        <end position="173"/>
    </location>
</feature>
<gene>
    <name evidence="5" type="ORF">SEMRO_42_G025430.1</name>
</gene>
<dbReference type="PROSITE" id="PS50984">
    <property type="entry name" value="TRUD"/>
    <property type="match status" value="1"/>
</dbReference>
<dbReference type="InterPro" id="IPR011760">
    <property type="entry name" value="PsdUridine_synth_TruD_insert"/>
</dbReference>